<gene>
    <name evidence="3" type="ORF">Tco_0951216</name>
</gene>
<dbReference type="Pfam" id="PF13966">
    <property type="entry name" value="zf-RVT"/>
    <property type="match status" value="1"/>
</dbReference>
<sequence length="214" mass="24304">MEKNRLEFENHDTHDSEDSDSTQEDNVDAVAGLFLVKSARRVIDDTLLPSVGVPTRGIKIIPIKVNILAWRVYLDKIPTRFNLSIKGIDIPTIFCPLCNAAAESTSHICFSCLLARQIRSKVLRWWELDDIPLDCYNDWLSWLVNSRLPKHVKTFLEGSSNELESLLLSHLPSRNRFLVLDEEEHLSEWRGRVVGDDGGGKLVMMSVEMMVSGL</sequence>
<dbReference type="InterPro" id="IPR026960">
    <property type="entry name" value="RVT-Znf"/>
</dbReference>
<evidence type="ECO:0000313" key="4">
    <source>
        <dbReference type="Proteomes" id="UP001151760"/>
    </source>
</evidence>
<keyword evidence="3" id="KW-0548">Nucleotidyltransferase</keyword>
<keyword evidence="3" id="KW-0695">RNA-directed DNA polymerase</keyword>
<reference evidence="3" key="2">
    <citation type="submission" date="2022-01" db="EMBL/GenBank/DDBJ databases">
        <authorList>
            <person name="Yamashiro T."/>
            <person name="Shiraishi A."/>
            <person name="Satake H."/>
            <person name="Nakayama K."/>
        </authorList>
    </citation>
    <scope>NUCLEOTIDE SEQUENCE</scope>
</reference>
<feature type="region of interest" description="Disordered" evidence="1">
    <location>
        <begin position="1"/>
        <end position="24"/>
    </location>
</feature>
<reference evidence="3" key="1">
    <citation type="journal article" date="2022" name="Int. J. Mol. Sci.">
        <title>Draft Genome of Tanacetum Coccineum: Genomic Comparison of Closely Related Tanacetum-Family Plants.</title>
        <authorList>
            <person name="Yamashiro T."/>
            <person name="Shiraishi A."/>
            <person name="Nakayama K."/>
            <person name="Satake H."/>
        </authorList>
    </citation>
    <scope>NUCLEOTIDE SEQUENCE</scope>
</reference>
<feature type="compositionally biased region" description="Basic and acidic residues" evidence="1">
    <location>
        <begin position="1"/>
        <end position="16"/>
    </location>
</feature>
<keyword evidence="3" id="KW-0808">Transferase</keyword>
<evidence type="ECO:0000259" key="2">
    <source>
        <dbReference type="Pfam" id="PF13966"/>
    </source>
</evidence>
<keyword evidence="4" id="KW-1185">Reference proteome</keyword>
<accession>A0ABQ5DTG1</accession>
<name>A0ABQ5DTG1_9ASTR</name>
<protein>
    <submittedName>
        <fullName evidence="3">RNA-directed DNA polymerase, eukaryota</fullName>
    </submittedName>
</protein>
<organism evidence="3 4">
    <name type="scientific">Tanacetum coccineum</name>
    <dbReference type="NCBI Taxonomy" id="301880"/>
    <lineage>
        <taxon>Eukaryota</taxon>
        <taxon>Viridiplantae</taxon>
        <taxon>Streptophyta</taxon>
        <taxon>Embryophyta</taxon>
        <taxon>Tracheophyta</taxon>
        <taxon>Spermatophyta</taxon>
        <taxon>Magnoliopsida</taxon>
        <taxon>eudicotyledons</taxon>
        <taxon>Gunneridae</taxon>
        <taxon>Pentapetalae</taxon>
        <taxon>asterids</taxon>
        <taxon>campanulids</taxon>
        <taxon>Asterales</taxon>
        <taxon>Asteraceae</taxon>
        <taxon>Asteroideae</taxon>
        <taxon>Anthemideae</taxon>
        <taxon>Anthemidinae</taxon>
        <taxon>Tanacetum</taxon>
    </lineage>
</organism>
<comment type="caution">
    <text evidence="3">The sequence shown here is derived from an EMBL/GenBank/DDBJ whole genome shotgun (WGS) entry which is preliminary data.</text>
</comment>
<dbReference type="Proteomes" id="UP001151760">
    <property type="component" value="Unassembled WGS sequence"/>
</dbReference>
<proteinExistence type="predicted"/>
<evidence type="ECO:0000256" key="1">
    <source>
        <dbReference type="SAM" id="MobiDB-lite"/>
    </source>
</evidence>
<dbReference type="GO" id="GO:0003964">
    <property type="term" value="F:RNA-directed DNA polymerase activity"/>
    <property type="evidence" value="ECO:0007669"/>
    <property type="project" value="UniProtKB-KW"/>
</dbReference>
<feature type="domain" description="Reverse transcriptase zinc-binding" evidence="2">
    <location>
        <begin position="60"/>
        <end position="118"/>
    </location>
</feature>
<dbReference type="EMBL" id="BQNB010015650">
    <property type="protein sequence ID" value="GJT42501.1"/>
    <property type="molecule type" value="Genomic_DNA"/>
</dbReference>
<evidence type="ECO:0000313" key="3">
    <source>
        <dbReference type="EMBL" id="GJT42501.1"/>
    </source>
</evidence>